<evidence type="ECO:0000313" key="1">
    <source>
        <dbReference type="EMBL" id="ABS68967.1"/>
    </source>
</evidence>
<keyword evidence="2" id="KW-1185">Reference proteome</keyword>
<organism evidence="1 2">
    <name type="scientific">Xanthobacter autotrophicus (strain ATCC BAA-1158 / Py2)</name>
    <dbReference type="NCBI Taxonomy" id="78245"/>
    <lineage>
        <taxon>Bacteria</taxon>
        <taxon>Pseudomonadati</taxon>
        <taxon>Pseudomonadota</taxon>
        <taxon>Alphaproteobacteria</taxon>
        <taxon>Hyphomicrobiales</taxon>
        <taxon>Xanthobacteraceae</taxon>
        <taxon>Xanthobacter</taxon>
    </lineage>
</organism>
<reference evidence="1 2" key="1">
    <citation type="submission" date="2007-07" db="EMBL/GenBank/DDBJ databases">
        <title>Complete sequence of chromosome of Xanthobacter autotrophicus Py2.</title>
        <authorList>
            <consortium name="US DOE Joint Genome Institute"/>
            <person name="Copeland A."/>
            <person name="Lucas S."/>
            <person name="Lapidus A."/>
            <person name="Barry K."/>
            <person name="Glavina del Rio T."/>
            <person name="Hammon N."/>
            <person name="Israni S."/>
            <person name="Dalin E."/>
            <person name="Tice H."/>
            <person name="Pitluck S."/>
            <person name="Sims D."/>
            <person name="Brettin T."/>
            <person name="Bruce D."/>
            <person name="Detter J.C."/>
            <person name="Han C."/>
            <person name="Tapia R."/>
            <person name="Brainard J."/>
            <person name="Schmutz J."/>
            <person name="Larimer F."/>
            <person name="Land M."/>
            <person name="Hauser L."/>
            <person name="Kyrpides N."/>
            <person name="Kim E."/>
            <person name="Ensigns S.A."/>
            <person name="Richardson P."/>
        </authorList>
    </citation>
    <scope>NUCLEOTIDE SEQUENCE [LARGE SCALE GENOMIC DNA]</scope>
    <source>
        <strain evidence="2">ATCC BAA-1158 / Py2</strain>
    </source>
</reference>
<name>A7ILS4_XANP2</name>
<accession>A7ILS4</accession>
<dbReference type="AlphaFoldDB" id="A7ILS4"/>
<evidence type="ECO:0000313" key="2">
    <source>
        <dbReference type="Proteomes" id="UP000002417"/>
    </source>
</evidence>
<dbReference type="HOGENOM" id="CLU_1617108_0_0_5"/>
<dbReference type="KEGG" id="xau:Xaut_3741"/>
<dbReference type="STRING" id="78245.Xaut_3741"/>
<sequence>MYPCCSKENVAMRTTRSGRPAAPPSMEAAAVLVHPDQILDHPSMSLEEKRTTLSSWASDHCAVENAPALRRLPNGAVVPVDDILAALAGLPIEAPQIDQVLTGTASDRRQRPLSPPWRKVLTRTRGSAPPPRGGAAALRLVPAVNMNA</sequence>
<dbReference type="Proteomes" id="UP000002417">
    <property type="component" value="Chromosome"/>
</dbReference>
<dbReference type="EMBL" id="CP000781">
    <property type="protein sequence ID" value="ABS68967.1"/>
    <property type="molecule type" value="Genomic_DNA"/>
</dbReference>
<proteinExistence type="predicted"/>
<protein>
    <submittedName>
        <fullName evidence="1">Uncharacterized protein</fullName>
    </submittedName>
</protein>
<gene>
    <name evidence="1" type="ordered locus">Xaut_3741</name>
</gene>